<evidence type="ECO:0000313" key="5">
    <source>
        <dbReference type="Proteomes" id="UP001152797"/>
    </source>
</evidence>
<organism evidence="3">
    <name type="scientific">Cladocopium goreaui</name>
    <dbReference type="NCBI Taxonomy" id="2562237"/>
    <lineage>
        <taxon>Eukaryota</taxon>
        <taxon>Sar</taxon>
        <taxon>Alveolata</taxon>
        <taxon>Dinophyceae</taxon>
        <taxon>Suessiales</taxon>
        <taxon>Symbiodiniaceae</taxon>
        <taxon>Cladocopium</taxon>
    </lineage>
</organism>
<feature type="region of interest" description="Disordered" evidence="1">
    <location>
        <begin position="21"/>
        <end position="58"/>
    </location>
</feature>
<feature type="domain" description="GIY-YIG" evidence="2">
    <location>
        <begin position="62"/>
        <end position="143"/>
    </location>
</feature>
<evidence type="ECO:0000313" key="4">
    <source>
        <dbReference type="EMBL" id="CAL4792044.1"/>
    </source>
</evidence>
<dbReference type="SUPFAM" id="SSF82771">
    <property type="entry name" value="GIY-YIG endonuclease"/>
    <property type="match status" value="1"/>
</dbReference>
<evidence type="ECO:0000256" key="1">
    <source>
        <dbReference type="SAM" id="MobiDB-lite"/>
    </source>
</evidence>
<evidence type="ECO:0000259" key="2">
    <source>
        <dbReference type="PROSITE" id="PS50164"/>
    </source>
</evidence>
<reference evidence="4 5" key="2">
    <citation type="submission" date="2024-05" db="EMBL/GenBank/DDBJ databases">
        <authorList>
            <person name="Chen Y."/>
            <person name="Shah S."/>
            <person name="Dougan E. K."/>
            <person name="Thang M."/>
            <person name="Chan C."/>
        </authorList>
    </citation>
    <scope>NUCLEOTIDE SEQUENCE [LARGE SCALE GENOMIC DNA]</scope>
</reference>
<accession>A0A9P1D5K4</accession>
<evidence type="ECO:0000313" key="3">
    <source>
        <dbReference type="EMBL" id="CAI4004732.1"/>
    </source>
</evidence>
<dbReference type="Gene3D" id="3.40.1440.10">
    <property type="entry name" value="GIY-YIG endonuclease"/>
    <property type="match status" value="1"/>
</dbReference>
<dbReference type="PANTHER" id="PTHR20208">
    <property type="entry name" value="STRUCTURE-SPECIFIC ENDONUCLEASE SUBUNIT SLX1"/>
    <property type="match status" value="1"/>
</dbReference>
<dbReference type="InterPro" id="IPR050381">
    <property type="entry name" value="SLX1_endonuclease"/>
</dbReference>
<feature type="compositionally biased region" description="Basic and acidic residues" evidence="1">
    <location>
        <begin position="201"/>
        <end position="219"/>
    </location>
</feature>
<keyword evidence="5" id="KW-1185">Reference proteome</keyword>
<sequence length="235" mass="25669">MSPKGALALFVFAMGLKSARPGRSLNLSRGKPAAAPRASSTASSSSSSSSSSDKSEESEEGRGYCCYVLRSFSGSRTYTGITTDLSRRLRQHNGEIRGGAKATRSGGPWNVLCVVHGFPSKLDACRFEWRAKRQDAVRSRKLIPVKGGLPRRCANIQKVLCLERWTKASRPAAEMPLQVTWFAGAPTTGTPLPTYITEEHVEENFEAERPKRKRTETDSGPKGPQKAELQVLSIQ</sequence>
<dbReference type="EMBL" id="CAMXCT020003481">
    <property type="protein sequence ID" value="CAL1158107.1"/>
    <property type="molecule type" value="Genomic_DNA"/>
</dbReference>
<reference evidence="3" key="1">
    <citation type="submission" date="2022-10" db="EMBL/GenBank/DDBJ databases">
        <authorList>
            <person name="Chen Y."/>
            <person name="Dougan E. K."/>
            <person name="Chan C."/>
            <person name="Rhodes N."/>
            <person name="Thang M."/>
        </authorList>
    </citation>
    <scope>NUCLEOTIDE SEQUENCE</scope>
</reference>
<dbReference type="InterPro" id="IPR035901">
    <property type="entry name" value="GIY-YIG_endonuc_sf"/>
</dbReference>
<name>A0A9P1D5K4_9DINO</name>
<dbReference type="InterPro" id="IPR000305">
    <property type="entry name" value="GIY-YIG_endonuc"/>
</dbReference>
<dbReference type="Proteomes" id="UP001152797">
    <property type="component" value="Unassembled WGS sequence"/>
</dbReference>
<dbReference type="PANTHER" id="PTHR20208:SF13">
    <property type="entry name" value="STRUCTURE-SPECIFIC ENDONUCLEASE SUBUNIT SLX1"/>
    <property type="match status" value="1"/>
</dbReference>
<dbReference type="EMBL" id="CAMXCT030003481">
    <property type="protein sequence ID" value="CAL4792044.1"/>
    <property type="molecule type" value="Genomic_DNA"/>
</dbReference>
<dbReference type="OrthoDB" id="24645at2759"/>
<gene>
    <name evidence="3" type="ORF">C1SCF055_LOCUS30505</name>
</gene>
<dbReference type="Pfam" id="PF01541">
    <property type="entry name" value="GIY-YIG"/>
    <property type="match status" value="1"/>
</dbReference>
<feature type="region of interest" description="Disordered" evidence="1">
    <location>
        <begin position="201"/>
        <end position="235"/>
    </location>
</feature>
<comment type="caution">
    <text evidence="3">The sequence shown here is derived from an EMBL/GenBank/DDBJ whole genome shotgun (WGS) entry which is preliminary data.</text>
</comment>
<dbReference type="PROSITE" id="PS50164">
    <property type="entry name" value="GIY_YIG"/>
    <property type="match status" value="1"/>
</dbReference>
<proteinExistence type="predicted"/>
<feature type="compositionally biased region" description="Low complexity" evidence="1">
    <location>
        <begin position="39"/>
        <end position="52"/>
    </location>
</feature>
<protein>
    <submittedName>
        <fullName evidence="4">Kinesin-like protein KIFC3</fullName>
    </submittedName>
</protein>
<dbReference type="AlphaFoldDB" id="A0A9P1D5K4"/>
<dbReference type="EMBL" id="CAMXCT010003481">
    <property type="protein sequence ID" value="CAI4004732.1"/>
    <property type="molecule type" value="Genomic_DNA"/>
</dbReference>